<dbReference type="Gene3D" id="3.90.79.10">
    <property type="entry name" value="Nucleoside Triphosphate Pyrophosphohydrolase"/>
    <property type="match status" value="1"/>
</dbReference>
<feature type="domain" description="Large ribosomal subunit protein mL46 N-terminal" evidence="1">
    <location>
        <begin position="33"/>
        <end position="121"/>
    </location>
</feature>
<organism evidence="3">
    <name type="scientific">Strongyloides stercoralis</name>
    <name type="common">Threadworm</name>
    <dbReference type="NCBI Taxonomy" id="6248"/>
    <lineage>
        <taxon>Eukaryota</taxon>
        <taxon>Metazoa</taxon>
        <taxon>Ecdysozoa</taxon>
        <taxon>Nematoda</taxon>
        <taxon>Chromadorea</taxon>
        <taxon>Rhabditida</taxon>
        <taxon>Tylenchina</taxon>
        <taxon>Panagrolaimomorpha</taxon>
        <taxon>Strongyloidoidea</taxon>
        <taxon>Strongyloididae</taxon>
        <taxon>Strongyloides</taxon>
    </lineage>
</organism>
<dbReference type="Pfam" id="PF11788">
    <property type="entry name" value="MRP-L46"/>
    <property type="match status" value="1"/>
</dbReference>
<dbReference type="InterPro" id="IPR021757">
    <property type="entry name" value="Ribosomal_mL46_N"/>
</dbReference>
<protein>
    <submittedName>
        <fullName evidence="4">Large ribosomal subunit protein mL46</fullName>
    </submittedName>
    <submittedName>
        <fullName evidence="3">MRP-L46 domain-containing protein</fullName>
    </submittedName>
</protein>
<evidence type="ECO:0000313" key="3">
    <source>
        <dbReference type="WBParaSite" id="SSTP_0000149400.1"/>
    </source>
</evidence>
<sequence length="278" mass="32465">MKLFSSRYASFGKRLSTEINTASLYGDKSIRSEIIASVVLIRPPLCAPPMNNIEKEYKDMKMQLEFRNSLKSNFELQMEKDEALLMKKKILEEEGKDLSELDEEIGITAKMKEEEWLEKSKAIKEKLLNLDDIDTNENHKNLSRFPDRNLILSVKQKFDNNKVSPWIFPQTNNIQHCLRSSLETAIDEMFNGSVKMKMFGGAPFSYFKYKYSKFLRDSRNIDYGEFFFFGAVLNDPSINISINSKLIDDYQWLTSEEIDKSITDKKGYLKKAKLWLHQ</sequence>
<keyword evidence="2" id="KW-1185">Reference proteome</keyword>
<dbReference type="PANTHER" id="PTHR13124:SF12">
    <property type="entry name" value="LARGE RIBOSOMAL SUBUNIT PROTEIN ML46"/>
    <property type="match status" value="1"/>
</dbReference>
<dbReference type="AlphaFoldDB" id="A0A0K0DW78"/>
<dbReference type="WBParaSite" id="SSTP_0000149400.1">
    <property type="protein sequence ID" value="SSTP_0000149400.1"/>
    <property type="gene ID" value="SSTP_0000149400"/>
</dbReference>
<dbReference type="InterPro" id="IPR040008">
    <property type="entry name" value="Ribosomal_mL46"/>
</dbReference>
<dbReference type="STRING" id="6248.A0A0K0DW78"/>
<dbReference type="GO" id="GO:0003735">
    <property type="term" value="F:structural constituent of ribosome"/>
    <property type="evidence" value="ECO:0007669"/>
    <property type="project" value="InterPro"/>
</dbReference>
<name>A0A0K0DW78_STRER</name>
<proteinExistence type="predicted"/>
<evidence type="ECO:0000313" key="2">
    <source>
        <dbReference type="Proteomes" id="UP000035681"/>
    </source>
</evidence>
<evidence type="ECO:0000259" key="1">
    <source>
        <dbReference type="Pfam" id="PF11788"/>
    </source>
</evidence>
<accession>A0A0K0DW78</accession>
<reference evidence="3" key="1">
    <citation type="submission" date="2015-08" db="UniProtKB">
        <authorList>
            <consortium name="WormBaseParasite"/>
        </authorList>
    </citation>
    <scope>IDENTIFICATION</scope>
</reference>
<dbReference type="Proteomes" id="UP000035681">
    <property type="component" value="Unplaced"/>
</dbReference>
<dbReference type="PANTHER" id="PTHR13124">
    <property type="entry name" value="39S RIBOSOMAL PROTEIN L46, MITOCHONDRIAL PRECURSOR-RELATED"/>
    <property type="match status" value="1"/>
</dbReference>
<dbReference type="WBParaSite" id="TCONS_00006144.p1">
    <property type="protein sequence ID" value="TCONS_00006144.p1"/>
    <property type="gene ID" value="XLOC_004322"/>
</dbReference>
<evidence type="ECO:0000313" key="4">
    <source>
        <dbReference type="WBParaSite" id="TCONS_00006144.p1"/>
    </source>
</evidence>
<dbReference type="GO" id="GO:0005762">
    <property type="term" value="C:mitochondrial large ribosomal subunit"/>
    <property type="evidence" value="ECO:0007669"/>
    <property type="project" value="TreeGrafter"/>
</dbReference>